<evidence type="ECO:0000313" key="1">
    <source>
        <dbReference type="EMBL" id="JAH72735.1"/>
    </source>
</evidence>
<accession>A0A0E9V5M0</accession>
<sequence>MHGSLNIMAETTRSFTEGYLRFLYFSNSLSR</sequence>
<protein>
    <submittedName>
        <fullName evidence="1">Uncharacterized protein</fullName>
    </submittedName>
</protein>
<proteinExistence type="predicted"/>
<reference evidence="1" key="2">
    <citation type="journal article" date="2015" name="Fish Shellfish Immunol.">
        <title>Early steps in the European eel (Anguilla anguilla)-Vibrio vulnificus interaction in the gills: Role of the RtxA13 toxin.</title>
        <authorList>
            <person name="Callol A."/>
            <person name="Pajuelo D."/>
            <person name="Ebbesson L."/>
            <person name="Teles M."/>
            <person name="MacKenzie S."/>
            <person name="Amaro C."/>
        </authorList>
    </citation>
    <scope>NUCLEOTIDE SEQUENCE</scope>
</reference>
<reference evidence="1" key="1">
    <citation type="submission" date="2014-11" db="EMBL/GenBank/DDBJ databases">
        <authorList>
            <person name="Amaro Gonzalez C."/>
        </authorList>
    </citation>
    <scope>NUCLEOTIDE SEQUENCE</scope>
</reference>
<name>A0A0E9V5M0_ANGAN</name>
<dbReference type="EMBL" id="GBXM01035842">
    <property type="protein sequence ID" value="JAH72735.1"/>
    <property type="molecule type" value="Transcribed_RNA"/>
</dbReference>
<dbReference type="AlphaFoldDB" id="A0A0E9V5M0"/>
<organism evidence="1">
    <name type="scientific">Anguilla anguilla</name>
    <name type="common">European freshwater eel</name>
    <name type="synonym">Muraena anguilla</name>
    <dbReference type="NCBI Taxonomy" id="7936"/>
    <lineage>
        <taxon>Eukaryota</taxon>
        <taxon>Metazoa</taxon>
        <taxon>Chordata</taxon>
        <taxon>Craniata</taxon>
        <taxon>Vertebrata</taxon>
        <taxon>Euteleostomi</taxon>
        <taxon>Actinopterygii</taxon>
        <taxon>Neopterygii</taxon>
        <taxon>Teleostei</taxon>
        <taxon>Anguilliformes</taxon>
        <taxon>Anguillidae</taxon>
        <taxon>Anguilla</taxon>
    </lineage>
</organism>